<organism evidence="1 2">
    <name type="scientific">Synaphobranchus kaupii</name>
    <name type="common">Kaup's arrowtooth eel</name>
    <dbReference type="NCBI Taxonomy" id="118154"/>
    <lineage>
        <taxon>Eukaryota</taxon>
        <taxon>Metazoa</taxon>
        <taxon>Chordata</taxon>
        <taxon>Craniata</taxon>
        <taxon>Vertebrata</taxon>
        <taxon>Euteleostomi</taxon>
        <taxon>Actinopterygii</taxon>
        <taxon>Neopterygii</taxon>
        <taxon>Teleostei</taxon>
        <taxon>Anguilliformes</taxon>
        <taxon>Synaphobranchidae</taxon>
        <taxon>Synaphobranchus</taxon>
    </lineage>
</organism>
<accession>A0A9Q1J4B2</accession>
<keyword evidence="2" id="KW-1185">Reference proteome</keyword>
<dbReference type="AlphaFoldDB" id="A0A9Q1J4B2"/>
<name>A0A9Q1J4B2_SYNKA</name>
<dbReference type="Proteomes" id="UP001152622">
    <property type="component" value="Chromosome 4"/>
</dbReference>
<gene>
    <name evidence="1" type="ORF">SKAU_G00139810</name>
</gene>
<reference evidence="1" key="1">
    <citation type="journal article" date="2023" name="Science">
        <title>Genome structures resolve the early diversification of teleost fishes.</title>
        <authorList>
            <person name="Parey E."/>
            <person name="Louis A."/>
            <person name="Montfort J."/>
            <person name="Bouchez O."/>
            <person name="Roques C."/>
            <person name="Iampietro C."/>
            <person name="Lluch J."/>
            <person name="Castinel A."/>
            <person name="Donnadieu C."/>
            <person name="Desvignes T."/>
            <person name="Floi Bucao C."/>
            <person name="Jouanno E."/>
            <person name="Wen M."/>
            <person name="Mejri S."/>
            <person name="Dirks R."/>
            <person name="Jansen H."/>
            <person name="Henkel C."/>
            <person name="Chen W.J."/>
            <person name="Zahm M."/>
            <person name="Cabau C."/>
            <person name="Klopp C."/>
            <person name="Thompson A.W."/>
            <person name="Robinson-Rechavi M."/>
            <person name="Braasch I."/>
            <person name="Lecointre G."/>
            <person name="Bobe J."/>
            <person name="Postlethwait J.H."/>
            <person name="Berthelot C."/>
            <person name="Roest Crollius H."/>
            <person name="Guiguen Y."/>
        </authorList>
    </citation>
    <scope>NUCLEOTIDE SEQUENCE</scope>
    <source>
        <strain evidence="1">WJC10195</strain>
    </source>
</reference>
<dbReference type="EMBL" id="JAINUF010000004">
    <property type="protein sequence ID" value="KAJ8365150.1"/>
    <property type="molecule type" value="Genomic_DNA"/>
</dbReference>
<proteinExistence type="predicted"/>
<comment type="caution">
    <text evidence="1">The sequence shown here is derived from an EMBL/GenBank/DDBJ whole genome shotgun (WGS) entry which is preliminary data.</text>
</comment>
<sequence length="83" mass="8917">MNRPDKDLADFLSPLHPAFGRYAARQSRYELACQDALEKHLSQCLAGLLIGSARATAGLLSGSARSVADLLNVPALILRCCFS</sequence>
<protein>
    <submittedName>
        <fullName evidence="1">Uncharacterized protein</fullName>
    </submittedName>
</protein>
<evidence type="ECO:0000313" key="2">
    <source>
        <dbReference type="Proteomes" id="UP001152622"/>
    </source>
</evidence>
<evidence type="ECO:0000313" key="1">
    <source>
        <dbReference type="EMBL" id="KAJ8365150.1"/>
    </source>
</evidence>